<dbReference type="GeneID" id="8440533"/>
<dbReference type="VEuPathDB" id="FungiDB:UREG_05352"/>
<dbReference type="Pfam" id="PF01636">
    <property type="entry name" value="APH"/>
    <property type="match status" value="1"/>
</dbReference>
<evidence type="ECO:0000259" key="2">
    <source>
        <dbReference type="Pfam" id="PF01636"/>
    </source>
</evidence>
<keyword evidence="4" id="KW-1185">Reference proteome</keyword>
<dbReference type="RefSeq" id="XP_002584663.1">
    <property type="nucleotide sequence ID" value="XM_002584617.1"/>
</dbReference>
<dbReference type="Proteomes" id="UP000002058">
    <property type="component" value="Unassembled WGS sequence"/>
</dbReference>
<name>C4JSB3_UNCRE</name>
<dbReference type="InterPro" id="IPR051678">
    <property type="entry name" value="AGP_Transferase"/>
</dbReference>
<gene>
    <name evidence="3" type="ORF">UREG_05352</name>
</gene>
<sequence>MVLHDESALELDKLRWETWDPFPELPLLTGSTVPNVGRKLFIHSPSTILKLPGIEGGEGTMTALAHSILGDLVPRVVCLVDVPDPEPGRQGILFTRRPGTPLSELWPSLTIPQRKSIKEELCRLILQYRRHRFTYYGRPKQQPYLFSTIFGPRPEIYCTSRSEWDESRIRAMKAAEDAPSPERAAILEKVQRDIVGATGWDRPVLTHGDLSERNILVDPDTLEVTGFLDWESANIMPAYFEYVQARVSGGHDPEWRVEVLDILRAVLRHECGDVNGDDGEGEGRYMKTLAAWNAMVDVERPALGYSDECYWTFETGMPEAPNGPDPSTLISERKNTPAN</sequence>
<dbReference type="OrthoDB" id="5598852at2759"/>
<dbReference type="STRING" id="336963.C4JSB3"/>
<evidence type="ECO:0000313" key="4">
    <source>
        <dbReference type="Proteomes" id="UP000002058"/>
    </source>
</evidence>
<reference evidence="4" key="1">
    <citation type="journal article" date="2009" name="Genome Res.">
        <title>Comparative genomic analyses of the human fungal pathogens Coccidioides and their relatives.</title>
        <authorList>
            <person name="Sharpton T.J."/>
            <person name="Stajich J.E."/>
            <person name="Rounsley S.D."/>
            <person name="Gardner M.J."/>
            <person name="Wortman J.R."/>
            <person name="Jordar V.S."/>
            <person name="Maiti R."/>
            <person name="Kodira C.D."/>
            <person name="Neafsey D.E."/>
            <person name="Zeng Q."/>
            <person name="Hung C.-Y."/>
            <person name="McMahan C."/>
            <person name="Muszewska A."/>
            <person name="Grynberg M."/>
            <person name="Mandel M.A."/>
            <person name="Kellner E.M."/>
            <person name="Barker B.M."/>
            <person name="Galgiani J.N."/>
            <person name="Orbach M.J."/>
            <person name="Kirkland T.N."/>
            <person name="Cole G.T."/>
            <person name="Henn M.R."/>
            <person name="Birren B.W."/>
            <person name="Taylor J.W."/>
        </authorList>
    </citation>
    <scope>NUCLEOTIDE SEQUENCE [LARGE SCALE GENOMIC DNA]</scope>
    <source>
        <strain evidence="4">UAMH 1704</strain>
    </source>
</reference>
<dbReference type="InterPro" id="IPR011009">
    <property type="entry name" value="Kinase-like_dom_sf"/>
</dbReference>
<evidence type="ECO:0000256" key="1">
    <source>
        <dbReference type="SAM" id="MobiDB-lite"/>
    </source>
</evidence>
<dbReference type="AlphaFoldDB" id="C4JSB3"/>
<protein>
    <recommendedName>
        <fullName evidence="2">Aminoglycoside phosphotransferase domain-containing protein</fullName>
    </recommendedName>
</protein>
<accession>C4JSB3</accession>
<dbReference type="HOGENOM" id="CLU_062682_0_0_1"/>
<dbReference type="EMBL" id="CH476617">
    <property type="protein sequence ID" value="EEP80510.1"/>
    <property type="molecule type" value="Genomic_DNA"/>
</dbReference>
<dbReference type="InParanoid" id="C4JSB3"/>
<feature type="domain" description="Aminoglycoside phosphotransferase" evidence="2">
    <location>
        <begin position="73"/>
        <end position="259"/>
    </location>
</feature>
<organism evidence="3 4">
    <name type="scientific">Uncinocarpus reesii (strain UAMH 1704)</name>
    <dbReference type="NCBI Taxonomy" id="336963"/>
    <lineage>
        <taxon>Eukaryota</taxon>
        <taxon>Fungi</taxon>
        <taxon>Dikarya</taxon>
        <taxon>Ascomycota</taxon>
        <taxon>Pezizomycotina</taxon>
        <taxon>Eurotiomycetes</taxon>
        <taxon>Eurotiomycetidae</taxon>
        <taxon>Onygenales</taxon>
        <taxon>Onygenaceae</taxon>
        <taxon>Uncinocarpus</taxon>
    </lineage>
</organism>
<dbReference type="PANTHER" id="PTHR21310">
    <property type="entry name" value="AMINOGLYCOSIDE PHOSPHOTRANSFERASE-RELATED-RELATED"/>
    <property type="match status" value="1"/>
</dbReference>
<dbReference type="eggNOG" id="ENOG502RQSX">
    <property type="taxonomic scope" value="Eukaryota"/>
</dbReference>
<dbReference type="SUPFAM" id="SSF56112">
    <property type="entry name" value="Protein kinase-like (PK-like)"/>
    <property type="match status" value="1"/>
</dbReference>
<evidence type="ECO:0000313" key="3">
    <source>
        <dbReference type="EMBL" id="EEP80510.1"/>
    </source>
</evidence>
<proteinExistence type="predicted"/>
<dbReference type="OMA" id="WEMANIM"/>
<dbReference type="InterPro" id="IPR002575">
    <property type="entry name" value="Aminoglycoside_PTrfase"/>
</dbReference>
<feature type="region of interest" description="Disordered" evidence="1">
    <location>
        <begin position="316"/>
        <end position="339"/>
    </location>
</feature>
<dbReference type="KEGG" id="ure:UREG_05352"/>
<dbReference type="PANTHER" id="PTHR21310:SF15">
    <property type="entry name" value="AMINOGLYCOSIDE PHOSPHOTRANSFERASE DOMAIN-CONTAINING PROTEIN"/>
    <property type="match status" value="1"/>
</dbReference>
<dbReference type="Gene3D" id="3.90.1200.10">
    <property type="match status" value="1"/>
</dbReference>